<protein>
    <submittedName>
        <fullName evidence="1">Uncharacterized protein</fullName>
    </submittedName>
</protein>
<organism evidence="1 2">
    <name type="scientific">Ilex paraguariensis</name>
    <name type="common">yerba mate</name>
    <dbReference type="NCBI Taxonomy" id="185542"/>
    <lineage>
        <taxon>Eukaryota</taxon>
        <taxon>Viridiplantae</taxon>
        <taxon>Streptophyta</taxon>
        <taxon>Embryophyta</taxon>
        <taxon>Tracheophyta</taxon>
        <taxon>Spermatophyta</taxon>
        <taxon>Magnoliopsida</taxon>
        <taxon>eudicotyledons</taxon>
        <taxon>Gunneridae</taxon>
        <taxon>Pentapetalae</taxon>
        <taxon>asterids</taxon>
        <taxon>campanulids</taxon>
        <taxon>Aquifoliales</taxon>
        <taxon>Aquifoliaceae</taxon>
        <taxon>Ilex</taxon>
    </lineage>
</organism>
<sequence>WCLALLGEHAMGVKDKAPLALQTEGHVDHGGGSEVEAQIQGLRLHGRCALANRWKLHHARLIEG</sequence>
<proteinExistence type="predicted"/>
<comment type="caution">
    <text evidence="1">The sequence shown here is derived from an EMBL/GenBank/DDBJ whole genome shotgun (WGS) entry which is preliminary data.</text>
</comment>
<dbReference type="EMBL" id="CAUOFW020002099">
    <property type="protein sequence ID" value="CAK9151122.1"/>
    <property type="molecule type" value="Genomic_DNA"/>
</dbReference>
<feature type="non-terminal residue" evidence="1">
    <location>
        <position position="1"/>
    </location>
</feature>
<evidence type="ECO:0000313" key="2">
    <source>
        <dbReference type="Proteomes" id="UP001642360"/>
    </source>
</evidence>
<keyword evidence="2" id="KW-1185">Reference proteome</keyword>
<name>A0ABC8S9L0_9AQUA</name>
<evidence type="ECO:0000313" key="1">
    <source>
        <dbReference type="EMBL" id="CAK9151122.1"/>
    </source>
</evidence>
<accession>A0ABC8S9L0</accession>
<gene>
    <name evidence="1" type="ORF">ILEXP_LOCUS19277</name>
</gene>
<dbReference type="Proteomes" id="UP001642360">
    <property type="component" value="Unassembled WGS sequence"/>
</dbReference>
<reference evidence="1 2" key="1">
    <citation type="submission" date="2024-02" db="EMBL/GenBank/DDBJ databases">
        <authorList>
            <person name="Vignale AGUSTIN F."/>
            <person name="Sosa J E."/>
            <person name="Modenutti C."/>
        </authorList>
    </citation>
    <scope>NUCLEOTIDE SEQUENCE [LARGE SCALE GENOMIC DNA]</scope>
</reference>
<dbReference type="AlphaFoldDB" id="A0ABC8S9L0"/>